<keyword evidence="2" id="KW-1185">Reference proteome</keyword>
<name>A0A7D5TFV5_9EURY</name>
<gene>
    <name evidence="1" type="ORF">HZS54_24760</name>
</gene>
<accession>A0A7D5TFV5</accession>
<evidence type="ECO:0000313" key="2">
    <source>
        <dbReference type="Proteomes" id="UP000509346"/>
    </source>
</evidence>
<dbReference type="AlphaFoldDB" id="A0A7D5TFV5"/>
<proteinExistence type="predicted"/>
<dbReference type="GeneID" id="56085875"/>
<dbReference type="Proteomes" id="UP000509346">
    <property type="component" value="Chromosome"/>
</dbReference>
<organism evidence="1 2">
    <name type="scientific">Halosimplex pelagicum</name>
    <dbReference type="NCBI Taxonomy" id="869886"/>
    <lineage>
        <taxon>Archaea</taxon>
        <taxon>Methanobacteriati</taxon>
        <taxon>Methanobacteriota</taxon>
        <taxon>Stenosarchaea group</taxon>
        <taxon>Halobacteria</taxon>
        <taxon>Halobacteriales</taxon>
        <taxon>Haloarculaceae</taxon>
        <taxon>Halosimplex</taxon>
    </lineage>
</organism>
<evidence type="ECO:0000313" key="1">
    <source>
        <dbReference type="EMBL" id="QLH84655.1"/>
    </source>
</evidence>
<dbReference type="OrthoDB" id="260782at2157"/>
<dbReference type="RefSeq" id="WP_179919734.1">
    <property type="nucleotide sequence ID" value="NZ_CP058909.1"/>
</dbReference>
<reference evidence="1 2" key="1">
    <citation type="submission" date="2020-07" db="EMBL/GenBank/DDBJ databases">
        <title>Halosimplex litoreum sp. nov. and Halosimplex rubrum sp. nov., isolated from different salt environments.</title>
        <authorList>
            <person name="Cui H."/>
        </authorList>
    </citation>
    <scope>NUCLEOTIDE SEQUENCE [LARGE SCALE GENOMIC DNA]</scope>
    <source>
        <strain evidence="1 2">R2</strain>
    </source>
</reference>
<dbReference type="EMBL" id="CP058909">
    <property type="protein sequence ID" value="QLH84655.1"/>
    <property type="molecule type" value="Genomic_DNA"/>
</dbReference>
<dbReference type="KEGG" id="hpel:HZS54_24760"/>
<sequence length="53" mass="6080">MHETDTPQSQTDTTEQRYITTQYGDGGEQMTLVHDTENEQAWIQSDYAVEATQ</sequence>
<protein>
    <submittedName>
        <fullName evidence="1">Uncharacterized protein</fullName>
    </submittedName>
</protein>